<organism evidence="2 3">
    <name type="scientific">Halococcus hamelinensis 100A6</name>
    <dbReference type="NCBI Taxonomy" id="1132509"/>
    <lineage>
        <taxon>Archaea</taxon>
        <taxon>Methanobacteriati</taxon>
        <taxon>Methanobacteriota</taxon>
        <taxon>Stenosarchaea group</taxon>
        <taxon>Halobacteria</taxon>
        <taxon>Halobacteriales</taxon>
        <taxon>Halococcaceae</taxon>
        <taxon>Halococcus</taxon>
    </lineage>
</organism>
<dbReference type="OrthoDB" id="214036at2157"/>
<keyword evidence="1" id="KW-0472">Membrane</keyword>
<feature type="transmembrane region" description="Helical" evidence="1">
    <location>
        <begin position="35"/>
        <end position="60"/>
    </location>
</feature>
<keyword evidence="1" id="KW-1133">Transmembrane helix</keyword>
<accession>M0LZU4</accession>
<gene>
    <name evidence="2" type="ORF">C447_07918</name>
</gene>
<keyword evidence="1" id="KW-0812">Transmembrane</keyword>
<dbReference type="PATRIC" id="fig|1132509.6.peg.1799"/>
<dbReference type="EMBL" id="AOMB01000022">
    <property type="protein sequence ID" value="EMA39067.1"/>
    <property type="molecule type" value="Genomic_DNA"/>
</dbReference>
<protein>
    <submittedName>
        <fullName evidence="2">Uncharacterized protein</fullName>
    </submittedName>
</protein>
<evidence type="ECO:0000313" key="3">
    <source>
        <dbReference type="Proteomes" id="UP000011566"/>
    </source>
</evidence>
<proteinExistence type="predicted"/>
<keyword evidence="3" id="KW-1185">Reference proteome</keyword>
<dbReference type="RefSeq" id="WP_007692636.1">
    <property type="nucleotide sequence ID" value="NZ_AJRK01000030.1"/>
</dbReference>
<evidence type="ECO:0000256" key="1">
    <source>
        <dbReference type="SAM" id="Phobius"/>
    </source>
</evidence>
<dbReference type="AlphaFoldDB" id="M0LZU4"/>
<name>M0LZU4_9EURY</name>
<evidence type="ECO:0000313" key="2">
    <source>
        <dbReference type="EMBL" id="EMA39067.1"/>
    </source>
</evidence>
<reference evidence="2 3" key="1">
    <citation type="journal article" date="2014" name="PLoS Genet.">
        <title>Phylogenetically driven sequencing of extremely halophilic archaea reveals strategies for static and dynamic osmo-response.</title>
        <authorList>
            <person name="Becker E.A."/>
            <person name="Seitzer P.M."/>
            <person name="Tritt A."/>
            <person name="Larsen D."/>
            <person name="Krusor M."/>
            <person name="Yao A.I."/>
            <person name="Wu D."/>
            <person name="Madern D."/>
            <person name="Eisen J.A."/>
            <person name="Darling A.E."/>
            <person name="Facciotti M.T."/>
        </authorList>
    </citation>
    <scope>NUCLEOTIDE SEQUENCE [LARGE SCALE GENOMIC DNA]</scope>
    <source>
        <strain evidence="2 3">100A6</strain>
    </source>
</reference>
<dbReference type="Proteomes" id="UP000011566">
    <property type="component" value="Unassembled WGS sequence"/>
</dbReference>
<sequence>MGLISLLTSKRSGQLSALSMLVEAAIALYKGKKDVAALYLGAAVLAYRSSIVGAIAEILIRAYQRIR</sequence>
<comment type="caution">
    <text evidence="2">The sequence shown here is derived from an EMBL/GenBank/DDBJ whole genome shotgun (WGS) entry which is preliminary data.</text>
</comment>